<evidence type="ECO:0008006" key="2">
    <source>
        <dbReference type="Google" id="ProtNLM"/>
    </source>
</evidence>
<organism evidence="1">
    <name type="scientific">bioreactor metagenome</name>
    <dbReference type="NCBI Taxonomy" id="1076179"/>
    <lineage>
        <taxon>unclassified sequences</taxon>
        <taxon>metagenomes</taxon>
        <taxon>ecological metagenomes</taxon>
    </lineage>
</organism>
<dbReference type="PROSITE" id="PS51257">
    <property type="entry name" value="PROKAR_LIPOPROTEIN"/>
    <property type="match status" value="1"/>
</dbReference>
<accession>A0A644YAI4</accession>
<name>A0A644YAI4_9ZZZZ</name>
<evidence type="ECO:0000313" key="1">
    <source>
        <dbReference type="EMBL" id="MPM25555.1"/>
    </source>
</evidence>
<reference evidence="1" key="1">
    <citation type="submission" date="2019-08" db="EMBL/GenBank/DDBJ databases">
        <authorList>
            <person name="Kucharzyk K."/>
            <person name="Murdoch R.W."/>
            <person name="Higgins S."/>
            <person name="Loffler F."/>
        </authorList>
    </citation>
    <scope>NUCLEOTIDE SEQUENCE</scope>
</reference>
<gene>
    <name evidence="1" type="ORF">SDC9_72051</name>
</gene>
<comment type="caution">
    <text evidence="1">The sequence shown here is derived from an EMBL/GenBank/DDBJ whole genome shotgun (WGS) entry which is preliminary data.</text>
</comment>
<protein>
    <recommendedName>
        <fullName evidence="2">Lipocalin-like domain-containing protein</fullName>
    </recommendedName>
</protein>
<dbReference type="EMBL" id="VSSQ01004524">
    <property type="protein sequence ID" value="MPM25555.1"/>
    <property type="molecule type" value="Genomic_DNA"/>
</dbReference>
<sequence length="172" mass="20120">MKTKSIRNIFVLALILFSVVGCGRYEEGPWISFRSPERRLCGKKWHVVSFMKNDSDLTSQWTTNYDWRLYFDGYNDSELDECASFDVFVGNTNNATGSWNFDTEDPDGLSVNVSIIHFGFTMINDMFVVDGIYPLLSRIRNKYTILKLKHDELWLEHTDSIQNEYVIKFENN</sequence>
<dbReference type="AlphaFoldDB" id="A0A644YAI4"/>
<proteinExistence type="predicted"/>